<evidence type="ECO:0000256" key="1">
    <source>
        <dbReference type="ARBA" id="ARBA00006194"/>
    </source>
</evidence>
<dbReference type="EMBL" id="LCAB01000018">
    <property type="protein sequence ID" value="KKR82091.1"/>
    <property type="molecule type" value="Genomic_DNA"/>
</dbReference>
<sequence length="134" mass="14092">MAKKQTIKVKAVKKSVEQKQIPTGRVYVTATFNNTLVTLTDVLGNTLAWSSSGASGFKGARKATPFAAISAVESVVNKAKSVGMTAVEVYIKGPGSGRDSSLRALRSAGLNITMIADVTPVPFGGPRAKKKRRV</sequence>
<organism evidence="7 8">
    <name type="scientific">Candidatus Daviesbacteria bacterium GW2011_GWA2_40_9</name>
    <dbReference type="NCBI Taxonomy" id="1618424"/>
    <lineage>
        <taxon>Bacteria</taxon>
        <taxon>Candidatus Daviesiibacteriota</taxon>
    </lineage>
</organism>
<accession>A0A0G0U4M0</accession>
<dbReference type="HAMAP" id="MF_01310">
    <property type="entry name" value="Ribosomal_uS11"/>
    <property type="match status" value="1"/>
</dbReference>
<dbReference type="NCBIfam" id="TIGR03632">
    <property type="entry name" value="uS11_bact"/>
    <property type="match status" value="1"/>
</dbReference>
<comment type="subunit">
    <text evidence="6">Part of the 30S ribosomal subunit. Interacts with proteins S7 and S18. Binds to IF-3.</text>
</comment>
<dbReference type="AlphaFoldDB" id="A0A0G0U4M0"/>
<dbReference type="GO" id="GO:0005840">
    <property type="term" value="C:ribosome"/>
    <property type="evidence" value="ECO:0007669"/>
    <property type="project" value="UniProtKB-KW"/>
</dbReference>
<dbReference type="Proteomes" id="UP000034601">
    <property type="component" value="Unassembled WGS sequence"/>
</dbReference>
<comment type="function">
    <text evidence="6">Located on the platform of the 30S subunit, it bridges several disparate RNA helices of the 16S rRNA. Forms part of the Shine-Dalgarno cleft in the 70S ribosome.</text>
</comment>
<evidence type="ECO:0000313" key="7">
    <source>
        <dbReference type="EMBL" id="KKR82091.1"/>
    </source>
</evidence>
<evidence type="ECO:0000256" key="4">
    <source>
        <dbReference type="ARBA" id="ARBA00022980"/>
    </source>
</evidence>
<comment type="similarity">
    <text evidence="1 6">Belongs to the universal ribosomal protein uS11 family.</text>
</comment>
<dbReference type="SUPFAM" id="SSF53137">
    <property type="entry name" value="Translational machinery components"/>
    <property type="match status" value="1"/>
</dbReference>
<dbReference type="PIRSF" id="PIRSF002131">
    <property type="entry name" value="Ribosomal_S11"/>
    <property type="match status" value="1"/>
</dbReference>
<protein>
    <recommendedName>
        <fullName evidence="6">Small ribosomal subunit protein uS11</fullName>
    </recommendedName>
</protein>
<dbReference type="PANTHER" id="PTHR11759">
    <property type="entry name" value="40S RIBOSOMAL PROTEIN S14/30S RIBOSOMAL PROTEIN S11"/>
    <property type="match status" value="1"/>
</dbReference>
<dbReference type="InterPro" id="IPR019981">
    <property type="entry name" value="Ribosomal_uS11_bac-type"/>
</dbReference>
<evidence type="ECO:0000256" key="2">
    <source>
        <dbReference type="ARBA" id="ARBA00022730"/>
    </source>
</evidence>
<keyword evidence="2 6" id="KW-0699">rRNA-binding</keyword>
<dbReference type="GO" id="GO:0003735">
    <property type="term" value="F:structural constituent of ribosome"/>
    <property type="evidence" value="ECO:0007669"/>
    <property type="project" value="InterPro"/>
</dbReference>
<proteinExistence type="inferred from homology"/>
<keyword evidence="5 6" id="KW-0687">Ribonucleoprotein</keyword>
<dbReference type="InterPro" id="IPR001971">
    <property type="entry name" value="Ribosomal_uS11"/>
</dbReference>
<evidence type="ECO:0000256" key="5">
    <source>
        <dbReference type="ARBA" id="ARBA00023274"/>
    </source>
</evidence>
<dbReference type="NCBIfam" id="NF003698">
    <property type="entry name" value="PRK05309.1"/>
    <property type="match status" value="1"/>
</dbReference>
<dbReference type="InterPro" id="IPR036967">
    <property type="entry name" value="Ribosomal_uS11_sf"/>
</dbReference>
<gene>
    <name evidence="6" type="primary">rpsK</name>
    <name evidence="7" type="ORF">UU29_C0018G0018</name>
</gene>
<evidence type="ECO:0000256" key="6">
    <source>
        <dbReference type="HAMAP-Rule" id="MF_01310"/>
    </source>
</evidence>
<dbReference type="GO" id="GO:0006412">
    <property type="term" value="P:translation"/>
    <property type="evidence" value="ECO:0007669"/>
    <property type="project" value="UniProtKB-UniRule"/>
</dbReference>
<dbReference type="Pfam" id="PF00411">
    <property type="entry name" value="Ribosomal_S11"/>
    <property type="match status" value="1"/>
</dbReference>
<keyword evidence="4 6" id="KW-0689">Ribosomal protein</keyword>
<dbReference type="Gene3D" id="3.30.420.80">
    <property type="entry name" value="Ribosomal protein S11"/>
    <property type="match status" value="1"/>
</dbReference>
<evidence type="ECO:0000256" key="3">
    <source>
        <dbReference type="ARBA" id="ARBA00022884"/>
    </source>
</evidence>
<evidence type="ECO:0000313" key="8">
    <source>
        <dbReference type="Proteomes" id="UP000034601"/>
    </source>
</evidence>
<comment type="caution">
    <text evidence="7">The sequence shown here is derived from an EMBL/GenBank/DDBJ whole genome shotgun (WGS) entry which is preliminary data.</text>
</comment>
<dbReference type="GO" id="GO:1990904">
    <property type="term" value="C:ribonucleoprotein complex"/>
    <property type="evidence" value="ECO:0007669"/>
    <property type="project" value="UniProtKB-KW"/>
</dbReference>
<name>A0A0G0U4M0_9BACT</name>
<keyword evidence="3 6" id="KW-0694">RNA-binding</keyword>
<reference evidence="7 8" key="1">
    <citation type="journal article" date="2015" name="Nature">
        <title>rRNA introns, odd ribosomes, and small enigmatic genomes across a large radiation of phyla.</title>
        <authorList>
            <person name="Brown C.T."/>
            <person name="Hug L.A."/>
            <person name="Thomas B.C."/>
            <person name="Sharon I."/>
            <person name="Castelle C.J."/>
            <person name="Singh A."/>
            <person name="Wilkins M.J."/>
            <person name="Williams K.H."/>
            <person name="Banfield J.F."/>
        </authorList>
    </citation>
    <scope>NUCLEOTIDE SEQUENCE [LARGE SCALE GENOMIC DNA]</scope>
</reference>
<dbReference type="GO" id="GO:0019843">
    <property type="term" value="F:rRNA binding"/>
    <property type="evidence" value="ECO:0007669"/>
    <property type="project" value="UniProtKB-UniRule"/>
</dbReference>
<dbReference type="PATRIC" id="fig|1618424.3.peg.1081"/>